<keyword evidence="3" id="KW-1185">Reference proteome</keyword>
<name>A0A2Z7BQS3_9LAMI</name>
<proteinExistence type="predicted"/>
<dbReference type="Pfam" id="PF03732">
    <property type="entry name" value="Retrotrans_gag"/>
    <property type="match status" value="1"/>
</dbReference>
<dbReference type="Proteomes" id="UP000250235">
    <property type="component" value="Unassembled WGS sequence"/>
</dbReference>
<evidence type="ECO:0000313" key="3">
    <source>
        <dbReference type="Proteomes" id="UP000250235"/>
    </source>
</evidence>
<gene>
    <name evidence="2" type="ORF">F511_36514</name>
</gene>
<evidence type="ECO:0000259" key="1">
    <source>
        <dbReference type="Pfam" id="PF03732"/>
    </source>
</evidence>
<dbReference type="OrthoDB" id="903801at2759"/>
<feature type="domain" description="Retrotransposon gag" evidence="1">
    <location>
        <begin position="2"/>
        <end position="92"/>
    </location>
</feature>
<reference evidence="2 3" key="1">
    <citation type="journal article" date="2015" name="Proc. Natl. Acad. Sci. U.S.A.">
        <title>The resurrection genome of Boea hygrometrica: A blueprint for survival of dehydration.</title>
        <authorList>
            <person name="Xiao L."/>
            <person name="Yang G."/>
            <person name="Zhang L."/>
            <person name="Yang X."/>
            <person name="Zhao S."/>
            <person name="Ji Z."/>
            <person name="Zhou Q."/>
            <person name="Hu M."/>
            <person name="Wang Y."/>
            <person name="Chen M."/>
            <person name="Xu Y."/>
            <person name="Jin H."/>
            <person name="Xiao X."/>
            <person name="Hu G."/>
            <person name="Bao F."/>
            <person name="Hu Y."/>
            <person name="Wan P."/>
            <person name="Li L."/>
            <person name="Deng X."/>
            <person name="Kuang T."/>
            <person name="Xiang C."/>
            <person name="Zhu J.K."/>
            <person name="Oliver M.J."/>
            <person name="He Y."/>
        </authorList>
    </citation>
    <scope>NUCLEOTIDE SEQUENCE [LARGE SCALE GENOMIC DNA]</scope>
    <source>
        <strain evidence="3">cv. XS01</strain>
    </source>
</reference>
<organism evidence="2 3">
    <name type="scientific">Dorcoceras hygrometricum</name>
    <dbReference type="NCBI Taxonomy" id="472368"/>
    <lineage>
        <taxon>Eukaryota</taxon>
        <taxon>Viridiplantae</taxon>
        <taxon>Streptophyta</taxon>
        <taxon>Embryophyta</taxon>
        <taxon>Tracheophyta</taxon>
        <taxon>Spermatophyta</taxon>
        <taxon>Magnoliopsida</taxon>
        <taxon>eudicotyledons</taxon>
        <taxon>Gunneridae</taxon>
        <taxon>Pentapetalae</taxon>
        <taxon>asterids</taxon>
        <taxon>lamiids</taxon>
        <taxon>Lamiales</taxon>
        <taxon>Gesneriaceae</taxon>
        <taxon>Didymocarpoideae</taxon>
        <taxon>Trichosporeae</taxon>
        <taxon>Loxocarpinae</taxon>
        <taxon>Dorcoceras</taxon>
    </lineage>
</organism>
<dbReference type="AlphaFoldDB" id="A0A2Z7BQS3"/>
<sequence>MLKADAALWWKGTVVGLHLESLTWGEFKKVFFEKYFTVDARSQLIQEFMSLRQGDKSVAEYVQQFERGCPFVPAIATIESEKLRQFTDGLRPDIRHDVNMADMETYMAAVNRDYRSERGRRI</sequence>
<protein>
    <recommendedName>
        <fullName evidence="1">Retrotransposon gag domain-containing protein</fullName>
    </recommendedName>
</protein>
<evidence type="ECO:0000313" key="2">
    <source>
        <dbReference type="EMBL" id="KZV34276.1"/>
    </source>
</evidence>
<accession>A0A2Z7BQS3</accession>
<dbReference type="InterPro" id="IPR005162">
    <property type="entry name" value="Retrotrans_gag_dom"/>
</dbReference>
<dbReference type="EMBL" id="KV005120">
    <property type="protein sequence ID" value="KZV34276.1"/>
    <property type="molecule type" value="Genomic_DNA"/>
</dbReference>